<dbReference type="InterPro" id="IPR028098">
    <property type="entry name" value="Glyco_trans_4-like_N"/>
</dbReference>
<organism evidence="3 4">
    <name type="scientific">Paenibacillus selenitireducens</name>
    <dbReference type="NCBI Taxonomy" id="1324314"/>
    <lineage>
        <taxon>Bacteria</taxon>
        <taxon>Bacillati</taxon>
        <taxon>Bacillota</taxon>
        <taxon>Bacilli</taxon>
        <taxon>Bacillales</taxon>
        <taxon>Paenibacillaceae</taxon>
        <taxon>Paenibacillus</taxon>
    </lineage>
</organism>
<comment type="caution">
    <text evidence="3">The sequence shown here is derived from an EMBL/GenBank/DDBJ whole genome shotgun (WGS) entry which is preliminary data.</text>
</comment>
<dbReference type="STRING" id="1324314.BVG16_25515"/>
<dbReference type="SUPFAM" id="SSF53756">
    <property type="entry name" value="UDP-Glycosyltransferase/glycogen phosphorylase"/>
    <property type="match status" value="1"/>
</dbReference>
<evidence type="ECO:0000313" key="4">
    <source>
        <dbReference type="Proteomes" id="UP000190188"/>
    </source>
</evidence>
<dbReference type="AlphaFoldDB" id="A0A1T2X2J1"/>
<dbReference type="Pfam" id="PF13439">
    <property type="entry name" value="Glyco_transf_4"/>
    <property type="match status" value="1"/>
</dbReference>
<dbReference type="RefSeq" id="WP_078502028.1">
    <property type="nucleotide sequence ID" value="NZ_MSZX01000012.1"/>
</dbReference>
<proteinExistence type="predicted"/>
<dbReference type="Gene3D" id="3.40.50.2000">
    <property type="entry name" value="Glycogen Phosphorylase B"/>
    <property type="match status" value="2"/>
</dbReference>
<keyword evidence="3" id="KW-0808">Transferase</keyword>
<dbReference type="GO" id="GO:0016757">
    <property type="term" value="F:glycosyltransferase activity"/>
    <property type="evidence" value="ECO:0007669"/>
    <property type="project" value="InterPro"/>
</dbReference>
<evidence type="ECO:0000259" key="1">
    <source>
        <dbReference type="Pfam" id="PF00534"/>
    </source>
</evidence>
<evidence type="ECO:0000259" key="2">
    <source>
        <dbReference type="Pfam" id="PF13439"/>
    </source>
</evidence>
<gene>
    <name evidence="3" type="ORF">BVG16_25515</name>
</gene>
<name>A0A1T2X2J1_9BACL</name>
<accession>A0A1T2X2J1</accession>
<dbReference type="Proteomes" id="UP000190188">
    <property type="component" value="Unassembled WGS sequence"/>
</dbReference>
<feature type="domain" description="Glycosyl transferase family 1" evidence="1">
    <location>
        <begin position="197"/>
        <end position="329"/>
    </location>
</feature>
<dbReference type="EMBL" id="MSZX01000012">
    <property type="protein sequence ID" value="OPA74111.1"/>
    <property type="molecule type" value="Genomic_DNA"/>
</dbReference>
<evidence type="ECO:0000313" key="3">
    <source>
        <dbReference type="EMBL" id="OPA74111.1"/>
    </source>
</evidence>
<feature type="domain" description="Glycosyltransferase subfamily 4-like N-terminal" evidence="2">
    <location>
        <begin position="13"/>
        <end position="156"/>
    </location>
</feature>
<dbReference type="Pfam" id="PF00534">
    <property type="entry name" value="Glycos_transf_1"/>
    <property type="match status" value="1"/>
</dbReference>
<sequence length="371" mass="42952">MKIIIIGPIPPPIGGISIHLRRLSQTLAAQKINHEIYNEVKTEDTSKNIYSIRSYTQFMLKVPFIEGDLFHFHTIDKRLRMLLGCYVWLGKKIILTVHGDSLVNQLQSSNGMTRRLLLSSLKRLDSVICVNEATTAYLLQNGLRRERVTTIPAYINPMENPEDIEAIPNDVYRFMNNAEFIISANGYVRFYENQDLYGIDLLIQVMEELKKQEIPARLIFALMGVHEQSFEEQIYYKYLKEQIALYSLEGHFYFYEVNQTEFYPIVRKSHLFIRPTNTDGYGVSIAEALHYRIPSIASDVCKRPEGTLLFESRNIESLIYQVHEVITNYSNHKDKISRTKVNDYSKKLIDVYYRVTGKGTADRSSVMDAHG</sequence>
<dbReference type="PANTHER" id="PTHR12526">
    <property type="entry name" value="GLYCOSYLTRANSFERASE"/>
    <property type="match status" value="1"/>
</dbReference>
<keyword evidence="4" id="KW-1185">Reference proteome</keyword>
<dbReference type="OrthoDB" id="179766at2"/>
<protein>
    <submittedName>
        <fullName evidence="3">Glycosyltransferase</fullName>
    </submittedName>
</protein>
<dbReference type="InterPro" id="IPR001296">
    <property type="entry name" value="Glyco_trans_1"/>
</dbReference>
<reference evidence="3 4" key="1">
    <citation type="submission" date="2017-01" db="EMBL/GenBank/DDBJ databases">
        <title>Genome analysis of Paenibacillus selenitrireducens ES3-24.</title>
        <authorList>
            <person name="Xu D."/>
            <person name="Yao R."/>
            <person name="Zheng S."/>
        </authorList>
    </citation>
    <scope>NUCLEOTIDE SEQUENCE [LARGE SCALE GENOMIC DNA]</scope>
    <source>
        <strain evidence="3 4">ES3-24</strain>
    </source>
</reference>